<dbReference type="Proteomes" id="UP000076722">
    <property type="component" value="Unassembled WGS sequence"/>
</dbReference>
<keyword evidence="3" id="KW-1185">Reference proteome</keyword>
<organism evidence="2 3">
    <name type="scientific">Sistotremastrum niveocremeum HHB9708</name>
    <dbReference type="NCBI Taxonomy" id="1314777"/>
    <lineage>
        <taxon>Eukaryota</taxon>
        <taxon>Fungi</taxon>
        <taxon>Dikarya</taxon>
        <taxon>Basidiomycota</taxon>
        <taxon>Agaricomycotina</taxon>
        <taxon>Agaricomycetes</taxon>
        <taxon>Sistotremastrales</taxon>
        <taxon>Sistotremastraceae</taxon>
        <taxon>Sertulicium</taxon>
        <taxon>Sertulicium niveocremeum</taxon>
    </lineage>
</organism>
<keyword evidence="1" id="KW-0472">Membrane</keyword>
<feature type="transmembrane region" description="Helical" evidence="1">
    <location>
        <begin position="50"/>
        <end position="67"/>
    </location>
</feature>
<accession>A0A164RFU6</accession>
<gene>
    <name evidence="2" type="ORF">SISNIDRAFT_497029</name>
</gene>
<dbReference type="EMBL" id="KV419421">
    <property type="protein sequence ID" value="KZS90515.1"/>
    <property type="molecule type" value="Genomic_DNA"/>
</dbReference>
<evidence type="ECO:0000313" key="3">
    <source>
        <dbReference type="Proteomes" id="UP000076722"/>
    </source>
</evidence>
<name>A0A164RFU6_9AGAM</name>
<evidence type="ECO:0000313" key="2">
    <source>
        <dbReference type="EMBL" id="KZS90515.1"/>
    </source>
</evidence>
<sequence>MSALHQILGFVRNSDKFHQELFAFWHYALVAFAMLCLFIAAVWGTAGVDVLMVIPVVVALGFIVFNARRATRVLSKGTFVEAAGAKRRGSMFTRSGAVTVEEVEEASGTLVGRLGALKALKVENARGREEVRGMKGKQEELAELWGKLERALEAGKGTRAQLKAEAEVLRSSRARMESRLSILQLERKSVGRDCSRLQARIDGLVSDLKYETGDAVGLEKQCKRTSDEVVTLLELAEVREISTSHWRSLVPDAAYEGIDWGVDRSRSLEVPSIFVWAPGLEVSPVAADLLWDGVCMRDGDWDAQSDCVDASMLHRDWKSKLQLEEEGGEYEEDEEE</sequence>
<evidence type="ECO:0000256" key="1">
    <source>
        <dbReference type="SAM" id="Phobius"/>
    </source>
</evidence>
<proteinExistence type="predicted"/>
<reference evidence="2 3" key="1">
    <citation type="journal article" date="2016" name="Mol. Biol. Evol.">
        <title>Comparative Genomics of Early-Diverging Mushroom-Forming Fungi Provides Insights into the Origins of Lignocellulose Decay Capabilities.</title>
        <authorList>
            <person name="Nagy L.G."/>
            <person name="Riley R."/>
            <person name="Tritt A."/>
            <person name="Adam C."/>
            <person name="Daum C."/>
            <person name="Floudas D."/>
            <person name="Sun H."/>
            <person name="Yadav J.S."/>
            <person name="Pangilinan J."/>
            <person name="Larsson K.H."/>
            <person name="Matsuura K."/>
            <person name="Barry K."/>
            <person name="Labutti K."/>
            <person name="Kuo R."/>
            <person name="Ohm R.A."/>
            <person name="Bhattacharya S.S."/>
            <person name="Shirouzu T."/>
            <person name="Yoshinaga Y."/>
            <person name="Martin F.M."/>
            <person name="Grigoriev I.V."/>
            <person name="Hibbett D.S."/>
        </authorList>
    </citation>
    <scope>NUCLEOTIDE SEQUENCE [LARGE SCALE GENOMIC DNA]</scope>
    <source>
        <strain evidence="2 3">HHB9708</strain>
    </source>
</reference>
<keyword evidence="1" id="KW-1133">Transmembrane helix</keyword>
<keyword evidence="1" id="KW-0812">Transmembrane</keyword>
<feature type="transmembrane region" description="Helical" evidence="1">
    <location>
        <begin position="21"/>
        <end position="44"/>
    </location>
</feature>
<protein>
    <submittedName>
        <fullName evidence="2">Uncharacterized protein</fullName>
    </submittedName>
</protein>
<dbReference type="AlphaFoldDB" id="A0A164RFU6"/>